<dbReference type="GO" id="GO:0042134">
    <property type="term" value="F:rRNA primary transcript binding"/>
    <property type="evidence" value="ECO:0007669"/>
    <property type="project" value="InterPro"/>
</dbReference>
<dbReference type="Pfam" id="PF04427">
    <property type="entry name" value="Brix"/>
    <property type="match status" value="1"/>
</dbReference>
<gene>
    <name evidence="2" type="ORF">Dsin_025786</name>
</gene>
<name>A0AAE0DXG0_9ROSI</name>
<dbReference type="PROSITE" id="PS50833">
    <property type="entry name" value="BRIX"/>
    <property type="match status" value="1"/>
</dbReference>
<dbReference type="SUPFAM" id="SSF52954">
    <property type="entry name" value="Class II aaRS ABD-related"/>
    <property type="match status" value="1"/>
</dbReference>
<dbReference type="PANTHER" id="PTHR22734:SF3">
    <property type="entry name" value="RIBOSOME PRODUCTION FACTOR 1"/>
    <property type="match status" value="1"/>
</dbReference>
<evidence type="ECO:0000313" key="2">
    <source>
        <dbReference type="EMBL" id="KAK3194476.1"/>
    </source>
</evidence>
<accession>A0AAE0DXG0</accession>
<dbReference type="EMBL" id="JANJYJ010000008">
    <property type="protein sequence ID" value="KAK3194476.1"/>
    <property type="molecule type" value="Genomic_DNA"/>
</dbReference>
<dbReference type="GO" id="GO:0005730">
    <property type="term" value="C:nucleolus"/>
    <property type="evidence" value="ECO:0007669"/>
    <property type="project" value="TreeGrafter"/>
</dbReference>
<keyword evidence="3" id="KW-1185">Reference proteome</keyword>
<dbReference type="Proteomes" id="UP001281410">
    <property type="component" value="Unassembled WGS sequence"/>
</dbReference>
<reference evidence="2" key="1">
    <citation type="journal article" date="2023" name="Plant J.">
        <title>Genome sequences and population genomics provide insights into the demographic history, inbreeding, and mutation load of two 'living fossil' tree species of Dipteronia.</title>
        <authorList>
            <person name="Feng Y."/>
            <person name="Comes H.P."/>
            <person name="Chen J."/>
            <person name="Zhu S."/>
            <person name="Lu R."/>
            <person name="Zhang X."/>
            <person name="Li P."/>
            <person name="Qiu J."/>
            <person name="Olsen K.M."/>
            <person name="Qiu Y."/>
        </authorList>
    </citation>
    <scope>NUCLEOTIDE SEQUENCE</scope>
    <source>
        <strain evidence="2">NBL</strain>
    </source>
</reference>
<proteinExistence type="predicted"/>
<dbReference type="SMART" id="SM00879">
    <property type="entry name" value="Brix"/>
    <property type="match status" value="1"/>
</dbReference>
<comment type="caution">
    <text evidence="2">The sequence shown here is derived from an EMBL/GenBank/DDBJ whole genome shotgun (WGS) entry which is preliminary data.</text>
</comment>
<dbReference type="AlphaFoldDB" id="A0AAE0DXG0"/>
<dbReference type="Gene3D" id="3.40.50.10480">
    <property type="entry name" value="Probable brix-domain ribosomal biogenesis protein"/>
    <property type="match status" value="1"/>
</dbReference>
<sequence length="181" mass="20701">MFVQMVDYANKDFTSIIVHTNSRAQYALLMIGLPNGPNAHFKLSKLVLRKDIKNHGNPTGHKPKLVLSNFTTRLGQCIGRIPGKASCKFHNQRDFIFFRHHGYIFESKETKGSDSNVKKVKEAKGGEKITQERVMVRLQECGPRFTLKLISLQHGTLDTKGGEFEWVHKPGMDTSRRRFFL</sequence>
<dbReference type="InterPro" id="IPR044281">
    <property type="entry name" value="IMP4/RPF1"/>
</dbReference>
<dbReference type="GO" id="GO:0000460">
    <property type="term" value="P:maturation of 5.8S rRNA"/>
    <property type="evidence" value="ECO:0007669"/>
    <property type="project" value="TreeGrafter"/>
</dbReference>
<dbReference type="GO" id="GO:0000470">
    <property type="term" value="P:maturation of LSU-rRNA"/>
    <property type="evidence" value="ECO:0007669"/>
    <property type="project" value="TreeGrafter"/>
</dbReference>
<dbReference type="InterPro" id="IPR007109">
    <property type="entry name" value="Brix"/>
</dbReference>
<dbReference type="PANTHER" id="PTHR22734">
    <property type="entry name" value="U3 SMALL NUCLEOLAR RIBONUCLEOPROTEIN PROTEIN IMP4"/>
    <property type="match status" value="1"/>
</dbReference>
<feature type="domain" description="Brix" evidence="1">
    <location>
        <begin position="1"/>
        <end position="158"/>
    </location>
</feature>
<evidence type="ECO:0000313" key="3">
    <source>
        <dbReference type="Proteomes" id="UP001281410"/>
    </source>
</evidence>
<protein>
    <recommendedName>
        <fullName evidence="1">Brix domain-containing protein</fullName>
    </recommendedName>
</protein>
<dbReference type="GO" id="GO:0030687">
    <property type="term" value="C:preribosome, large subunit precursor"/>
    <property type="evidence" value="ECO:0007669"/>
    <property type="project" value="TreeGrafter"/>
</dbReference>
<organism evidence="2 3">
    <name type="scientific">Dipteronia sinensis</name>
    <dbReference type="NCBI Taxonomy" id="43782"/>
    <lineage>
        <taxon>Eukaryota</taxon>
        <taxon>Viridiplantae</taxon>
        <taxon>Streptophyta</taxon>
        <taxon>Embryophyta</taxon>
        <taxon>Tracheophyta</taxon>
        <taxon>Spermatophyta</taxon>
        <taxon>Magnoliopsida</taxon>
        <taxon>eudicotyledons</taxon>
        <taxon>Gunneridae</taxon>
        <taxon>Pentapetalae</taxon>
        <taxon>rosids</taxon>
        <taxon>malvids</taxon>
        <taxon>Sapindales</taxon>
        <taxon>Sapindaceae</taxon>
        <taxon>Hippocastanoideae</taxon>
        <taxon>Acereae</taxon>
        <taxon>Dipteronia</taxon>
    </lineage>
</organism>
<evidence type="ECO:0000259" key="1">
    <source>
        <dbReference type="PROSITE" id="PS50833"/>
    </source>
</evidence>